<evidence type="ECO:0000256" key="1">
    <source>
        <dbReference type="SAM" id="MobiDB-lite"/>
    </source>
</evidence>
<feature type="compositionally biased region" description="Polar residues" evidence="1">
    <location>
        <begin position="20"/>
        <end position="30"/>
    </location>
</feature>
<sequence>MDVLSYAGNNGTNYRDAAPASTTKSAQNRTHMIRNRADDGSTQPGSKLVQQFNGNSTSKMPQLDGGDLPNPFGQLGLHFSESELRETAYEILIGACRSSGASRPLTYVSNSMRTTERSLSMSPSLQRSVTSVAASKVKKALGLKSSRRKVSGVESEEADGGGREAGSQKKRSSTVGELMRVQMKVSEQTDSRVRRALLRVAAGQLGRKIETMVLPIELLQTLRSSDFSSQSEYEAWQKRNLKVLEAGLLLHPYFPLDKTDNSVKQLRQILRGASEKPMDTGKQSQSMNALRNVVMSLSGRSFDGSGSGTCHWADGVPLNLYLYQILLESCFDANDDTAVIDEVDEVLELVKKTWVVLGVTQSLHNLCLAWVLFRRYICTGQVGNDLLFATNSLLHEVENDAKETRDPAYRKILTSILTVIFGWAEERLLAYHECFYRGNIDTMENVLSLGISAAKLLAEAGSQEYNERTESDITCGLVDSYIRSSLKNAFSQEKEKIISNRHSSRSQHLPMLSILAQNLTDLAFTEQEIFSPILKQWHPLATGVAAATLHACYRKDLNKFVANISELTPDVIQVLIASEKLEKDLVKMAVADSVDSDDGGKALIQEMTPYEAESVIGTLVKSWIKTRVDRLKEWVDRNIQQEVWNPHANKERFAPSAVEVLRVTDETLDAFFLLPIAMHQVLIPDLTNGLDRCLQNYIVKIKSGCGSKDKFLPILPPLTRCDIGSKFGMFKKKERSSMVQGSKSQAYTTEVDNSYDIPRLCVRINTMHLIRKELEVLEKRITSNLRNAGYVQDVIQTTESGKLFEFSAAACVEGIHQLSEATAYRIVFQDLSHVLWDYLYVGDVLSSRIEPFLQELEQNLEIVSATVHDRVRTRVITQIMRASFDGFLLVLLAGGPSRGFSLLDAAVFEQDFKLLMDLFWSEGDGLPIDLIENYSNTVKAVLPLFHIDTVKLIEQFKRVVLDRYGGSDKSKLPLPPSSGQWGPTEPDTVLRVLCHRSDEIASKFLKKNYHLPKKL</sequence>
<dbReference type="EMBL" id="OX459120">
    <property type="protein sequence ID" value="CAI9100420.1"/>
    <property type="molecule type" value="Genomic_DNA"/>
</dbReference>
<feature type="domain" description="MHD1" evidence="2">
    <location>
        <begin position="572"/>
        <end position="715"/>
    </location>
</feature>
<dbReference type="PROSITE" id="PS51259">
    <property type="entry name" value="MHD2"/>
    <property type="match status" value="1"/>
</dbReference>
<dbReference type="InterPro" id="IPR057984">
    <property type="entry name" value="PATROL1_C"/>
</dbReference>
<feature type="region of interest" description="Disordered" evidence="1">
    <location>
        <begin position="145"/>
        <end position="174"/>
    </location>
</feature>
<dbReference type="Proteomes" id="UP001161247">
    <property type="component" value="Chromosome 3"/>
</dbReference>
<evidence type="ECO:0000259" key="3">
    <source>
        <dbReference type="PROSITE" id="PS51259"/>
    </source>
</evidence>
<proteinExistence type="predicted"/>
<protein>
    <submittedName>
        <fullName evidence="4">OLC1v1037423C1</fullName>
    </submittedName>
</protein>
<dbReference type="InterPro" id="IPR014772">
    <property type="entry name" value="Munc13_dom-2"/>
</dbReference>
<dbReference type="AlphaFoldDB" id="A0AAV1CXP5"/>
<dbReference type="InterPro" id="IPR014770">
    <property type="entry name" value="Munc13_1"/>
</dbReference>
<name>A0AAV1CXP5_OLDCO</name>
<keyword evidence="5" id="KW-1185">Reference proteome</keyword>
<evidence type="ECO:0000313" key="4">
    <source>
        <dbReference type="EMBL" id="CAI9100420.1"/>
    </source>
</evidence>
<organism evidence="4 5">
    <name type="scientific">Oldenlandia corymbosa var. corymbosa</name>
    <dbReference type="NCBI Taxonomy" id="529605"/>
    <lineage>
        <taxon>Eukaryota</taxon>
        <taxon>Viridiplantae</taxon>
        <taxon>Streptophyta</taxon>
        <taxon>Embryophyta</taxon>
        <taxon>Tracheophyta</taxon>
        <taxon>Spermatophyta</taxon>
        <taxon>Magnoliopsida</taxon>
        <taxon>eudicotyledons</taxon>
        <taxon>Gunneridae</taxon>
        <taxon>Pentapetalae</taxon>
        <taxon>asterids</taxon>
        <taxon>lamiids</taxon>
        <taxon>Gentianales</taxon>
        <taxon>Rubiaceae</taxon>
        <taxon>Rubioideae</taxon>
        <taxon>Spermacoceae</taxon>
        <taxon>Hedyotis-Oldenlandia complex</taxon>
        <taxon>Oldenlandia</taxon>
    </lineage>
</organism>
<feature type="compositionally biased region" description="Polar residues" evidence="1">
    <location>
        <begin position="40"/>
        <end position="60"/>
    </location>
</feature>
<evidence type="ECO:0000259" key="2">
    <source>
        <dbReference type="PROSITE" id="PS51258"/>
    </source>
</evidence>
<evidence type="ECO:0000313" key="5">
    <source>
        <dbReference type="Proteomes" id="UP001161247"/>
    </source>
</evidence>
<dbReference type="PANTHER" id="PTHR31280:SF16">
    <property type="entry name" value="GLS PROTEIN (DUF810)"/>
    <property type="match status" value="1"/>
</dbReference>
<feature type="domain" description="MHD2" evidence="3">
    <location>
        <begin position="846"/>
        <end position="956"/>
    </location>
</feature>
<dbReference type="PROSITE" id="PS51258">
    <property type="entry name" value="MHD1"/>
    <property type="match status" value="1"/>
</dbReference>
<gene>
    <name evidence="4" type="ORF">OLC1_LOCUS10252</name>
</gene>
<accession>A0AAV1CXP5</accession>
<dbReference type="PANTHER" id="PTHR31280">
    <property type="entry name" value="PROTEIN UNC-13 HOMOLOG"/>
    <property type="match status" value="1"/>
</dbReference>
<reference evidence="4" key="1">
    <citation type="submission" date="2023-03" db="EMBL/GenBank/DDBJ databases">
        <authorList>
            <person name="Julca I."/>
        </authorList>
    </citation>
    <scope>NUCLEOTIDE SEQUENCE</scope>
</reference>
<feature type="region of interest" description="Disordered" evidence="1">
    <location>
        <begin position="1"/>
        <end position="71"/>
    </location>
</feature>
<dbReference type="InterPro" id="IPR008528">
    <property type="entry name" value="unc-13_homologue"/>
</dbReference>
<dbReference type="Pfam" id="PF25761">
    <property type="entry name" value="TPR_PATROL1"/>
    <property type="match status" value="1"/>
</dbReference>